<name>A0A8H4L5U1_9HYPO</name>
<evidence type="ECO:0000256" key="1">
    <source>
        <dbReference type="SAM" id="MobiDB-lite"/>
    </source>
</evidence>
<dbReference type="AlphaFoldDB" id="A0A8H4L5U1"/>
<keyword evidence="3" id="KW-1185">Reference proteome</keyword>
<dbReference type="Proteomes" id="UP000554235">
    <property type="component" value="Unassembled WGS sequence"/>
</dbReference>
<sequence length="301" mass="32659">MRESAPSQEDISAAIPPTELPGPQVYNEDSSPSGGLNGGPMILQDPAATSPPFFLKDLLPNSEPGGGSRPRDIDWHIMDDASCAWDNFMSFDDELEVFDDAPQGVLADYLVPATDHSPNGEITTSDDCVGRRKTTMAACVGAKAFNTSIWHWTPRHGEFVSEEEPYLSLSRGILSGDDDIAGMPPLLQGRILCDSDRDRIVSLVLTFCDQSNLASIAPSLPSLGVMERLICRFLQFQTEGPVPWFHVPTFCARGAPEEILLGMIAYGASLMPVRALQKLGTALPNILLDALRSKARFELAV</sequence>
<comment type="caution">
    <text evidence="2">The sequence shown here is derived from an EMBL/GenBank/DDBJ whole genome shotgun (WGS) entry which is preliminary data.</text>
</comment>
<accession>A0A8H4L5U1</accession>
<dbReference type="OrthoDB" id="5044769at2759"/>
<evidence type="ECO:0000313" key="2">
    <source>
        <dbReference type="EMBL" id="KAF4461713.1"/>
    </source>
</evidence>
<protein>
    <submittedName>
        <fullName evidence="2">C2h2 type zinc finger domain</fullName>
    </submittedName>
</protein>
<organism evidence="2 3">
    <name type="scientific">Fusarium albosuccineum</name>
    <dbReference type="NCBI Taxonomy" id="1237068"/>
    <lineage>
        <taxon>Eukaryota</taxon>
        <taxon>Fungi</taxon>
        <taxon>Dikarya</taxon>
        <taxon>Ascomycota</taxon>
        <taxon>Pezizomycotina</taxon>
        <taxon>Sordariomycetes</taxon>
        <taxon>Hypocreomycetidae</taxon>
        <taxon>Hypocreales</taxon>
        <taxon>Nectriaceae</taxon>
        <taxon>Fusarium</taxon>
        <taxon>Fusarium decemcellulare species complex</taxon>
    </lineage>
</organism>
<proteinExistence type="predicted"/>
<gene>
    <name evidence="2" type="ORF">FALBO_11486</name>
</gene>
<reference evidence="2 3" key="1">
    <citation type="submission" date="2020-01" db="EMBL/GenBank/DDBJ databases">
        <title>Identification and distribution of gene clusters putatively required for synthesis of sphingolipid metabolism inhibitors in phylogenetically diverse species of the filamentous fungus Fusarium.</title>
        <authorList>
            <person name="Kim H.-S."/>
            <person name="Busman M."/>
            <person name="Brown D.W."/>
            <person name="Divon H."/>
            <person name="Uhlig S."/>
            <person name="Proctor R.H."/>
        </authorList>
    </citation>
    <scope>NUCLEOTIDE SEQUENCE [LARGE SCALE GENOMIC DNA]</scope>
    <source>
        <strain evidence="2 3">NRRL 20459</strain>
    </source>
</reference>
<dbReference type="EMBL" id="JAADYS010001665">
    <property type="protein sequence ID" value="KAF4461713.1"/>
    <property type="molecule type" value="Genomic_DNA"/>
</dbReference>
<evidence type="ECO:0000313" key="3">
    <source>
        <dbReference type="Proteomes" id="UP000554235"/>
    </source>
</evidence>
<feature type="compositionally biased region" description="Polar residues" evidence="1">
    <location>
        <begin position="1"/>
        <end position="10"/>
    </location>
</feature>
<feature type="region of interest" description="Disordered" evidence="1">
    <location>
        <begin position="1"/>
        <end position="73"/>
    </location>
</feature>